<dbReference type="GeneID" id="87597107"/>
<evidence type="ECO:0000259" key="1">
    <source>
        <dbReference type="Pfam" id="PF13349"/>
    </source>
</evidence>
<dbReference type="AlphaFoldDB" id="A0A0M0KLP4"/>
<gene>
    <name evidence="2" type="ORF">AMD02_12035</name>
</gene>
<accession>A0A0M0KLP4</accession>
<proteinExistence type="predicted"/>
<comment type="caution">
    <text evidence="2">The sequence shown here is derived from an EMBL/GenBank/DDBJ whole genome shotgun (WGS) entry which is preliminary data.</text>
</comment>
<reference evidence="2" key="1">
    <citation type="submission" date="2015-08" db="EMBL/GenBank/DDBJ databases">
        <title>Complete DNA Sequence of Pseudomonas syringae pv. actinidiae, the Causal Agent of Kiwifruit Canker Disease.</title>
        <authorList>
            <person name="Rikkerink E.H.A."/>
            <person name="Fineran P.C."/>
        </authorList>
    </citation>
    <scope>NUCLEOTIDE SEQUENCE</scope>
    <source>
        <strain evidence="2">DSM 13666</strain>
    </source>
</reference>
<dbReference type="RefSeq" id="WP_053431454.1">
    <property type="nucleotide sequence ID" value="NZ_CP040441.1"/>
</dbReference>
<accession>A0A4Y7WXX8</accession>
<dbReference type="Pfam" id="PF13349">
    <property type="entry name" value="DUF4097"/>
    <property type="match status" value="1"/>
</dbReference>
<protein>
    <recommendedName>
        <fullName evidence="1">DUF4097 domain-containing protein</fullName>
    </recommendedName>
</protein>
<dbReference type="EMBL" id="LILD01000001">
    <property type="protein sequence ID" value="KOO39497.1"/>
    <property type="molecule type" value="Genomic_DNA"/>
</dbReference>
<name>A0A0M0KLP4_ALKHA</name>
<dbReference type="InterPro" id="IPR025164">
    <property type="entry name" value="Toastrack_DUF4097"/>
</dbReference>
<dbReference type="PROSITE" id="PS51257">
    <property type="entry name" value="PROKAR_LIPOPROTEIN"/>
    <property type="match status" value="1"/>
</dbReference>
<dbReference type="PATRIC" id="fig|136160.3.peg.2826"/>
<sequence length="250" mass="26424">MKRVGCLVVFLLMMTGCNLVTVEEGEILSVDAQGAGSFTLDLAEGNVTIRGDDETESIEVDVSYAVTGESEEEANAFREAFTSAILQREGDVVSLNTKILGPDQAEEGRIHLMITVPSDLSIELKQAEGELLIENATNDLHINQGAGPIHLRQIRGEIHITDGAGRINIAEVDGPITVHAKTGDVTMKTITGDVAVIAGSSAITIEEVNGSVEVRGGQGKMTIDSIAGNVTLTGDGERNLSNIEGELIEQ</sequence>
<evidence type="ECO:0000313" key="2">
    <source>
        <dbReference type="EMBL" id="KOO39497.1"/>
    </source>
</evidence>
<organism evidence="2">
    <name type="scientific">Halalkalibacterium halodurans</name>
    <name type="common">Bacillus halodurans</name>
    <dbReference type="NCBI Taxonomy" id="86665"/>
    <lineage>
        <taxon>Bacteria</taxon>
        <taxon>Bacillati</taxon>
        <taxon>Bacillota</taxon>
        <taxon>Bacilli</taxon>
        <taxon>Bacillales</taxon>
        <taxon>Bacillaceae</taxon>
        <taxon>Halalkalibacterium (ex Joshi et al. 2022)</taxon>
    </lineage>
</organism>
<feature type="domain" description="DUF4097" evidence="1">
    <location>
        <begin position="111"/>
        <end position="236"/>
    </location>
</feature>